<feature type="region of interest" description="Disordered" evidence="1">
    <location>
        <begin position="1"/>
        <end position="89"/>
    </location>
</feature>
<dbReference type="Pfam" id="PF07145">
    <property type="entry name" value="PAM2"/>
    <property type="match status" value="1"/>
</dbReference>
<dbReference type="PANTHER" id="PTHR12854:SF7">
    <property type="entry name" value="ATAXIN-2 HOMOLOG"/>
    <property type="match status" value="1"/>
</dbReference>
<evidence type="ECO:0000313" key="3">
    <source>
        <dbReference type="Proteomes" id="UP001558652"/>
    </source>
</evidence>
<reference evidence="2 3" key="1">
    <citation type="submission" date="2024-07" db="EMBL/GenBank/DDBJ databases">
        <title>Chromosome-level genome assembly of the water stick insect Ranatra chinensis (Heteroptera: Nepidae).</title>
        <authorList>
            <person name="Liu X."/>
        </authorList>
    </citation>
    <scope>NUCLEOTIDE SEQUENCE [LARGE SCALE GENOMIC DNA]</scope>
    <source>
        <strain evidence="2">Cailab_2021Rc</strain>
        <tissue evidence="2">Muscle</tissue>
    </source>
</reference>
<feature type="compositionally biased region" description="Low complexity" evidence="1">
    <location>
        <begin position="215"/>
        <end position="232"/>
    </location>
</feature>
<evidence type="ECO:0000256" key="1">
    <source>
        <dbReference type="SAM" id="MobiDB-lite"/>
    </source>
</evidence>
<sequence>MRPGSGDSTSNDVNIKYVCPPKRKIQGSKIIRSSGSSSPSHQQLASKVSPSNYVSHPGSTGHTSVHNSRERINGVESGQPKPQRSILNTRHGNFFVGRYGNNEINPRFSGNGNLNTQPTAQVNENKSSTAHSQSNIYTSTAPSNTTETASQRKPPLPNQQHSIDHQNTNIQRKLSRGREEQLTELKKFASEFKLSEACEETNKCNNENGDEDNNVVDTTSSGETPSSTSRPSTGGGPSEVDRITAKSTLNPNAKEFIYNPNSKPFTPRSPSTPTQSRPHTPQTPGYGAPPVPSIPMVMPTYVVTTAQPPPYSQPPNQQNRYRKVQMGISQRPDLASQMQVAAATGQPLLAPAPMHTQFTVPYTPQAHIAPQPYQQMVRMVAQQSSGMVPLVPAAINYPPESAAQAQLQYMAPHPHHPHHAPHHPANNPTASPQANTNGHQGQMNAGASGGGTGTGGGGGNNNSAPPPYHHTPQSPATTYTQPPPPSSANASTGPPNPQTHTYPLMCPIIPAPPPPPHPATHNPHHMMAAAAAAQNSVQFIHHHHPAQGIYL</sequence>
<dbReference type="InterPro" id="IPR045117">
    <property type="entry name" value="ATXN2-like"/>
</dbReference>
<feature type="region of interest" description="Disordered" evidence="1">
    <location>
        <begin position="412"/>
        <end position="522"/>
    </location>
</feature>
<dbReference type="Proteomes" id="UP001558652">
    <property type="component" value="Unassembled WGS sequence"/>
</dbReference>
<dbReference type="PANTHER" id="PTHR12854">
    <property type="entry name" value="ATAXIN 2-RELATED"/>
    <property type="match status" value="1"/>
</dbReference>
<feature type="region of interest" description="Disordered" evidence="1">
    <location>
        <begin position="203"/>
        <end position="292"/>
    </location>
</feature>
<feature type="compositionally biased region" description="Polar residues" evidence="1">
    <location>
        <begin position="158"/>
        <end position="172"/>
    </location>
</feature>
<accession>A0ABD0YF95</accession>
<gene>
    <name evidence="2" type="ORF">AAG570_012909</name>
</gene>
<feature type="compositionally biased region" description="Polar residues" evidence="1">
    <location>
        <begin position="80"/>
        <end position="89"/>
    </location>
</feature>
<protein>
    <submittedName>
        <fullName evidence="2">Uncharacterized protein</fullName>
    </submittedName>
</protein>
<evidence type="ECO:0000313" key="2">
    <source>
        <dbReference type="EMBL" id="KAL1129965.1"/>
    </source>
</evidence>
<feature type="compositionally biased region" description="Low complexity" evidence="1">
    <location>
        <begin position="266"/>
        <end position="284"/>
    </location>
</feature>
<name>A0ABD0YF95_9HEMI</name>
<feature type="compositionally biased region" description="Low complexity" evidence="1">
    <location>
        <begin position="27"/>
        <end position="43"/>
    </location>
</feature>
<comment type="caution">
    <text evidence="2">The sequence shown here is derived from an EMBL/GenBank/DDBJ whole genome shotgun (WGS) entry which is preliminary data.</text>
</comment>
<dbReference type="EMBL" id="JBFDAA010000008">
    <property type="protein sequence ID" value="KAL1129965.1"/>
    <property type="molecule type" value="Genomic_DNA"/>
</dbReference>
<feature type="compositionally biased region" description="Polar residues" evidence="1">
    <location>
        <begin position="471"/>
        <end position="480"/>
    </location>
</feature>
<feature type="compositionally biased region" description="Pro residues" evidence="1">
    <location>
        <begin position="509"/>
        <end position="518"/>
    </location>
</feature>
<feature type="compositionally biased region" description="Polar residues" evidence="1">
    <location>
        <begin position="44"/>
        <end position="66"/>
    </location>
</feature>
<proteinExistence type="predicted"/>
<organism evidence="2 3">
    <name type="scientific">Ranatra chinensis</name>
    <dbReference type="NCBI Taxonomy" id="642074"/>
    <lineage>
        <taxon>Eukaryota</taxon>
        <taxon>Metazoa</taxon>
        <taxon>Ecdysozoa</taxon>
        <taxon>Arthropoda</taxon>
        <taxon>Hexapoda</taxon>
        <taxon>Insecta</taxon>
        <taxon>Pterygota</taxon>
        <taxon>Neoptera</taxon>
        <taxon>Paraneoptera</taxon>
        <taxon>Hemiptera</taxon>
        <taxon>Heteroptera</taxon>
        <taxon>Panheteroptera</taxon>
        <taxon>Nepomorpha</taxon>
        <taxon>Nepidae</taxon>
        <taxon>Ranatrinae</taxon>
        <taxon>Ranatra</taxon>
    </lineage>
</organism>
<feature type="region of interest" description="Disordered" evidence="1">
    <location>
        <begin position="106"/>
        <end position="178"/>
    </location>
</feature>
<keyword evidence="3" id="KW-1185">Reference proteome</keyword>
<dbReference type="AlphaFoldDB" id="A0ABD0YF95"/>
<feature type="compositionally biased region" description="Polar residues" evidence="1">
    <location>
        <begin position="1"/>
        <end position="13"/>
    </location>
</feature>
<dbReference type="InterPro" id="IPR009818">
    <property type="entry name" value="PAM2_motif"/>
</dbReference>
<feature type="compositionally biased region" description="Polar residues" evidence="1">
    <location>
        <begin position="106"/>
        <end position="151"/>
    </location>
</feature>
<feature type="compositionally biased region" description="Basic residues" evidence="1">
    <location>
        <begin position="413"/>
        <end position="422"/>
    </location>
</feature>
<feature type="compositionally biased region" description="Polar residues" evidence="1">
    <location>
        <begin position="487"/>
        <end position="501"/>
    </location>
</feature>
<feature type="compositionally biased region" description="Gly residues" evidence="1">
    <location>
        <begin position="447"/>
        <end position="460"/>
    </location>
</feature>
<feature type="compositionally biased region" description="Polar residues" evidence="1">
    <location>
        <begin position="429"/>
        <end position="443"/>
    </location>
</feature>